<evidence type="ECO:0000256" key="4">
    <source>
        <dbReference type="ARBA" id="ARBA00023163"/>
    </source>
</evidence>
<evidence type="ECO:0000259" key="7">
    <source>
        <dbReference type="PROSITE" id="PS50118"/>
    </source>
</evidence>
<comment type="subcellular location">
    <subcellularLocation>
        <location evidence="1">Nucleus</location>
    </subcellularLocation>
</comment>
<dbReference type="SUPFAM" id="SSF47095">
    <property type="entry name" value="HMG-box"/>
    <property type="match status" value="1"/>
</dbReference>
<organism evidence="8 9">
    <name type="scientific">Anopheles epiroticus</name>
    <dbReference type="NCBI Taxonomy" id="199890"/>
    <lineage>
        <taxon>Eukaryota</taxon>
        <taxon>Metazoa</taxon>
        <taxon>Ecdysozoa</taxon>
        <taxon>Arthropoda</taxon>
        <taxon>Hexapoda</taxon>
        <taxon>Insecta</taxon>
        <taxon>Pterygota</taxon>
        <taxon>Neoptera</taxon>
        <taxon>Endopterygota</taxon>
        <taxon>Diptera</taxon>
        <taxon>Nematocera</taxon>
        <taxon>Culicoidea</taxon>
        <taxon>Culicidae</taxon>
        <taxon>Anophelinae</taxon>
        <taxon>Anopheles</taxon>
    </lineage>
</organism>
<keyword evidence="2" id="KW-0805">Transcription regulation</keyword>
<proteinExistence type="predicted"/>
<accession>A0A182PL34</accession>
<protein>
    <recommendedName>
        <fullName evidence="7">HMG box domain-containing protein</fullName>
    </recommendedName>
</protein>
<dbReference type="GO" id="GO:0000978">
    <property type="term" value="F:RNA polymerase II cis-regulatory region sequence-specific DNA binding"/>
    <property type="evidence" value="ECO:0007669"/>
    <property type="project" value="TreeGrafter"/>
</dbReference>
<keyword evidence="4" id="KW-0804">Transcription</keyword>
<reference evidence="9" key="1">
    <citation type="submission" date="2013-03" db="EMBL/GenBank/DDBJ databases">
        <title>The Genome Sequence of Anopheles epiroticus epiroticus2.</title>
        <authorList>
            <consortium name="The Broad Institute Genomics Platform"/>
            <person name="Neafsey D.E."/>
            <person name="Howell P."/>
            <person name="Walker B."/>
            <person name="Young S.K."/>
            <person name="Zeng Q."/>
            <person name="Gargeya S."/>
            <person name="Fitzgerald M."/>
            <person name="Haas B."/>
            <person name="Abouelleil A."/>
            <person name="Allen A.W."/>
            <person name="Alvarado L."/>
            <person name="Arachchi H.M."/>
            <person name="Berlin A.M."/>
            <person name="Chapman S.B."/>
            <person name="Gainer-Dewar J."/>
            <person name="Goldberg J."/>
            <person name="Griggs A."/>
            <person name="Gujja S."/>
            <person name="Hansen M."/>
            <person name="Howarth C."/>
            <person name="Imamovic A."/>
            <person name="Ireland A."/>
            <person name="Larimer J."/>
            <person name="McCowan C."/>
            <person name="Murphy C."/>
            <person name="Pearson M."/>
            <person name="Poon T.W."/>
            <person name="Priest M."/>
            <person name="Roberts A."/>
            <person name="Saif S."/>
            <person name="Shea T."/>
            <person name="Sisk P."/>
            <person name="Sykes S."/>
            <person name="Wortman J."/>
            <person name="Nusbaum C."/>
            <person name="Birren B."/>
        </authorList>
    </citation>
    <scope>NUCLEOTIDE SEQUENCE [LARGE SCALE GENOMIC DNA]</scope>
    <source>
        <strain evidence="9">Epiroticus2</strain>
    </source>
</reference>
<keyword evidence="9" id="KW-1185">Reference proteome</keyword>
<dbReference type="GO" id="GO:0005634">
    <property type="term" value="C:nucleus"/>
    <property type="evidence" value="ECO:0007669"/>
    <property type="project" value="UniProtKB-SubCell"/>
</dbReference>
<evidence type="ECO:0000256" key="2">
    <source>
        <dbReference type="ARBA" id="ARBA00023015"/>
    </source>
</evidence>
<dbReference type="Pfam" id="PF00505">
    <property type="entry name" value="HMG_box"/>
    <property type="match status" value="1"/>
</dbReference>
<dbReference type="AlphaFoldDB" id="A0A182PL34"/>
<dbReference type="Proteomes" id="UP000075885">
    <property type="component" value="Unassembled WGS sequence"/>
</dbReference>
<dbReference type="GO" id="GO:0000981">
    <property type="term" value="F:DNA-binding transcription factor activity, RNA polymerase II-specific"/>
    <property type="evidence" value="ECO:0007669"/>
    <property type="project" value="TreeGrafter"/>
</dbReference>
<dbReference type="PANTHER" id="PTHR45803:SF5">
    <property type="entry name" value="SOX100B"/>
    <property type="match status" value="1"/>
</dbReference>
<dbReference type="STRING" id="199890.A0A182PL34"/>
<reference evidence="8" key="2">
    <citation type="submission" date="2020-05" db="UniProtKB">
        <authorList>
            <consortium name="EnsemblMetazoa"/>
        </authorList>
    </citation>
    <scope>IDENTIFICATION</scope>
    <source>
        <strain evidence="8">Epiroticus2</strain>
    </source>
</reference>
<dbReference type="VEuPathDB" id="VectorBase:AEPI007651"/>
<evidence type="ECO:0000256" key="5">
    <source>
        <dbReference type="ARBA" id="ARBA00023242"/>
    </source>
</evidence>
<feature type="DNA-binding region" description="HMG box" evidence="6">
    <location>
        <begin position="1"/>
        <end position="36"/>
    </location>
</feature>
<dbReference type="InterPro" id="IPR009071">
    <property type="entry name" value="HMG_box_dom"/>
</dbReference>
<evidence type="ECO:0000256" key="3">
    <source>
        <dbReference type="ARBA" id="ARBA00023125"/>
    </source>
</evidence>
<evidence type="ECO:0000313" key="9">
    <source>
        <dbReference type="Proteomes" id="UP000075885"/>
    </source>
</evidence>
<keyword evidence="3 6" id="KW-0238">DNA-binding</keyword>
<sequence>MNAFMVWAQAARREMAQQQPRLQNSEISKDLGKIWNWALVLVPSVVDQLSPLRKGKPFILPFVTRSNQRVPTSGARRPTGGLQLI</sequence>
<feature type="domain" description="HMG box" evidence="7">
    <location>
        <begin position="1"/>
        <end position="36"/>
    </location>
</feature>
<dbReference type="PANTHER" id="PTHR45803">
    <property type="entry name" value="SOX100B"/>
    <property type="match status" value="1"/>
</dbReference>
<evidence type="ECO:0000256" key="1">
    <source>
        <dbReference type="ARBA" id="ARBA00004123"/>
    </source>
</evidence>
<dbReference type="PROSITE" id="PS50118">
    <property type="entry name" value="HMG_BOX_2"/>
    <property type="match status" value="1"/>
</dbReference>
<dbReference type="InterPro" id="IPR036910">
    <property type="entry name" value="HMG_box_dom_sf"/>
</dbReference>
<dbReference type="EnsemblMetazoa" id="AEPI007651-RA">
    <property type="protein sequence ID" value="AEPI007651-PA"/>
    <property type="gene ID" value="AEPI007651"/>
</dbReference>
<keyword evidence="5 6" id="KW-0539">Nucleus</keyword>
<name>A0A182PL34_9DIPT</name>
<evidence type="ECO:0000256" key="6">
    <source>
        <dbReference type="PROSITE-ProRule" id="PRU00267"/>
    </source>
</evidence>
<dbReference type="Gene3D" id="1.10.30.10">
    <property type="entry name" value="High mobility group box domain"/>
    <property type="match status" value="1"/>
</dbReference>
<dbReference type="InterPro" id="IPR050917">
    <property type="entry name" value="SOX_TF"/>
</dbReference>
<evidence type="ECO:0000313" key="8">
    <source>
        <dbReference type="EnsemblMetazoa" id="AEPI007651-PA"/>
    </source>
</evidence>